<proteinExistence type="predicted"/>
<dbReference type="EMBL" id="GBRH01275906">
    <property type="protein sequence ID" value="JAD21989.1"/>
    <property type="molecule type" value="Transcribed_RNA"/>
</dbReference>
<sequence length="38" mass="4424">MNSEMWTETRRSKCFLFVGIILSSFGAKGFYICSMLIR</sequence>
<name>A0A0A8Y7A2_ARUDO</name>
<evidence type="ECO:0000313" key="1">
    <source>
        <dbReference type="EMBL" id="JAD21989.1"/>
    </source>
</evidence>
<accession>A0A0A8Y7A2</accession>
<reference evidence="1" key="2">
    <citation type="journal article" date="2015" name="Data Brief">
        <title>Shoot transcriptome of the giant reed, Arundo donax.</title>
        <authorList>
            <person name="Barrero R.A."/>
            <person name="Guerrero F.D."/>
            <person name="Moolhuijzen P."/>
            <person name="Goolsby J.A."/>
            <person name="Tidwell J."/>
            <person name="Bellgard S.E."/>
            <person name="Bellgard M.I."/>
        </authorList>
    </citation>
    <scope>NUCLEOTIDE SEQUENCE</scope>
    <source>
        <tissue evidence="1">Shoot tissue taken approximately 20 cm above the soil surface</tissue>
    </source>
</reference>
<protein>
    <submittedName>
        <fullName evidence="1">Uncharacterized protein</fullName>
    </submittedName>
</protein>
<dbReference type="AlphaFoldDB" id="A0A0A8Y7A2"/>
<reference evidence="1" key="1">
    <citation type="submission" date="2014-09" db="EMBL/GenBank/DDBJ databases">
        <authorList>
            <person name="Magalhaes I.L.F."/>
            <person name="Oliveira U."/>
            <person name="Santos F.R."/>
            <person name="Vidigal T.H.D.A."/>
            <person name="Brescovit A.D."/>
            <person name="Santos A.J."/>
        </authorList>
    </citation>
    <scope>NUCLEOTIDE SEQUENCE</scope>
    <source>
        <tissue evidence="1">Shoot tissue taken approximately 20 cm above the soil surface</tissue>
    </source>
</reference>
<organism evidence="1">
    <name type="scientific">Arundo donax</name>
    <name type="common">Giant reed</name>
    <name type="synonym">Donax arundinaceus</name>
    <dbReference type="NCBI Taxonomy" id="35708"/>
    <lineage>
        <taxon>Eukaryota</taxon>
        <taxon>Viridiplantae</taxon>
        <taxon>Streptophyta</taxon>
        <taxon>Embryophyta</taxon>
        <taxon>Tracheophyta</taxon>
        <taxon>Spermatophyta</taxon>
        <taxon>Magnoliopsida</taxon>
        <taxon>Liliopsida</taxon>
        <taxon>Poales</taxon>
        <taxon>Poaceae</taxon>
        <taxon>PACMAD clade</taxon>
        <taxon>Arundinoideae</taxon>
        <taxon>Arundineae</taxon>
        <taxon>Arundo</taxon>
    </lineage>
</organism>